<feature type="domain" description="Xylose isomerase-like TIM barrel" evidence="2">
    <location>
        <begin position="49"/>
        <end position="240"/>
    </location>
</feature>
<dbReference type="STRING" id="1004.SAMN05661012_01719"/>
<evidence type="ECO:0000259" key="2">
    <source>
        <dbReference type="Pfam" id="PF01261"/>
    </source>
</evidence>
<reference evidence="3 5" key="1">
    <citation type="submission" date="2016-11" db="EMBL/GenBank/DDBJ databases">
        <authorList>
            <person name="Jaros S."/>
            <person name="Januszkiewicz K."/>
            <person name="Wedrychowicz H."/>
        </authorList>
    </citation>
    <scope>NUCLEOTIDE SEQUENCE [LARGE SCALE GENOMIC DNA]</scope>
    <source>
        <strain evidence="3 5">DSM 784</strain>
    </source>
</reference>
<evidence type="ECO:0000313" key="4">
    <source>
        <dbReference type="EMBL" id="WQG87457.1"/>
    </source>
</evidence>
<organism evidence="3 5">
    <name type="scientific">Chitinophaga sancti</name>
    <dbReference type="NCBI Taxonomy" id="1004"/>
    <lineage>
        <taxon>Bacteria</taxon>
        <taxon>Pseudomonadati</taxon>
        <taxon>Bacteroidota</taxon>
        <taxon>Chitinophagia</taxon>
        <taxon>Chitinophagales</taxon>
        <taxon>Chitinophagaceae</taxon>
        <taxon>Chitinophaga</taxon>
    </lineage>
</organism>
<name>A0A1K1P273_9BACT</name>
<evidence type="ECO:0000313" key="5">
    <source>
        <dbReference type="Proteomes" id="UP000183788"/>
    </source>
</evidence>
<dbReference type="RefSeq" id="WP_083571435.1">
    <property type="nucleotide sequence ID" value="NZ_CP139972.1"/>
</dbReference>
<dbReference type="Pfam" id="PF01261">
    <property type="entry name" value="AP_endonuc_2"/>
    <property type="match status" value="1"/>
</dbReference>
<evidence type="ECO:0000256" key="1">
    <source>
        <dbReference type="ARBA" id="ARBA00023235"/>
    </source>
</evidence>
<evidence type="ECO:0000313" key="6">
    <source>
        <dbReference type="Proteomes" id="UP001326715"/>
    </source>
</evidence>
<dbReference type="PANTHER" id="PTHR43489:SF3">
    <property type="entry name" value="XYLOSE ISOMERASE DOMAIN PROTEIN TIM BARREL"/>
    <property type="match status" value="1"/>
</dbReference>
<dbReference type="GO" id="GO:0016853">
    <property type="term" value="F:isomerase activity"/>
    <property type="evidence" value="ECO:0007669"/>
    <property type="project" value="UniProtKB-KW"/>
</dbReference>
<dbReference type="OrthoDB" id="9786584at2"/>
<keyword evidence="6" id="KW-1185">Reference proteome</keyword>
<dbReference type="PANTHER" id="PTHR43489">
    <property type="entry name" value="ISOMERASE"/>
    <property type="match status" value="1"/>
</dbReference>
<dbReference type="EMBL" id="FPIZ01000004">
    <property type="protein sequence ID" value="SFW41687.1"/>
    <property type="molecule type" value="Genomic_DNA"/>
</dbReference>
<proteinExistence type="predicted"/>
<protein>
    <submittedName>
        <fullName evidence="3">Hydroxypyruvate isomerase</fullName>
    </submittedName>
    <submittedName>
        <fullName evidence="4">TIM barrel protein</fullName>
    </submittedName>
</protein>
<dbReference type="SUPFAM" id="SSF51658">
    <property type="entry name" value="Xylose isomerase-like"/>
    <property type="match status" value="1"/>
</dbReference>
<gene>
    <name evidence="3" type="ORF">SAMN05661012_01719</name>
    <name evidence="4" type="ORF">SR876_21255</name>
</gene>
<keyword evidence="1 3" id="KW-0413">Isomerase</keyword>
<dbReference type="Proteomes" id="UP000183788">
    <property type="component" value="Unassembled WGS sequence"/>
</dbReference>
<dbReference type="InterPro" id="IPR050417">
    <property type="entry name" value="Sugar_Epim/Isomerase"/>
</dbReference>
<dbReference type="InterPro" id="IPR013022">
    <property type="entry name" value="Xyl_isomerase-like_TIM-brl"/>
</dbReference>
<dbReference type="AlphaFoldDB" id="A0A1K1P273"/>
<dbReference type="InterPro" id="IPR036237">
    <property type="entry name" value="Xyl_isomerase-like_sf"/>
</dbReference>
<dbReference type="Gene3D" id="3.20.20.150">
    <property type="entry name" value="Divalent-metal-dependent TIM barrel enzymes"/>
    <property type="match status" value="1"/>
</dbReference>
<accession>A0A1K1P273</accession>
<sequence>MSTPLKGRIRHSVCAWPYESIPLETFCKGAKEIGLEAIDLLYPHQFETAKQFDLTCAMVASVSDEWNITRGWNRVEHHDDLITYYQYLVDETAKAGFPSVVCFSGNREGLDDEQGIENCAKGLQRLLPYAEKKKVNIVMELLNSKVDHPDYQCDHTHWGVSLSKKIGSERFSLLYDIYHMQVMEGDIIRTIRDNHTYFSHYHTGGAPGRNEINESQELYYPAIMKAIFDTGYKGFVAQEFIPTRTDKLSSLKEAVLICDI</sequence>
<evidence type="ECO:0000313" key="3">
    <source>
        <dbReference type="EMBL" id="SFW41687.1"/>
    </source>
</evidence>
<dbReference type="EMBL" id="CP140154">
    <property type="protein sequence ID" value="WQG87457.1"/>
    <property type="molecule type" value="Genomic_DNA"/>
</dbReference>
<reference evidence="4 6" key="2">
    <citation type="submission" date="2023-11" db="EMBL/GenBank/DDBJ databases">
        <title>MicrobeMod: A computational toolkit for identifying prokaryotic methylation and restriction-modification with nanopore sequencing.</title>
        <authorList>
            <person name="Crits-Christoph A."/>
            <person name="Kang S.C."/>
            <person name="Lee H."/>
            <person name="Ostrov N."/>
        </authorList>
    </citation>
    <scope>NUCLEOTIDE SEQUENCE [LARGE SCALE GENOMIC DNA]</scope>
    <source>
        <strain evidence="4 6">ATCC 23090</strain>
    </source>
</reference>
<dbReference type="Proteomes" id="UP001326715">
    <property type="component" value="Chromosome"/>
</dbReference>
<keyword evidence="3" id="KW-0670">Pyruvate</keyword>